<dbReference type="PANTHER" id="PTHR11067:SF9">
    <property type="entry name" value="INOSINE TRIPHOSPHATE PYROPHOSPHATASE"/>
    <property type="match status" value="1"/>
</dbReference>
<evidence type="ECO:0000256" key="11">
    <source>
        <dbReference type="RuleBase" id="RU003781"/>
    </source>
</evidence>
<comment type="catalytic activity">
    <reaction evidence="9 10">
        <text>XTP + H2O = XMP + diphosphate + H(+)</text>
        <dbReference type="Rhea" id="RHEA:28610"/>
        <dbReference type="ChEBI" id="CHEBI:15377"/>
        <dbReference type="ChEBI" id="CHEBI:15378"/>
        <dbReference type="ChEBI" id="CHEBI:33019"/>
        <dbReference type="ChEBI" id="CHEBI:57464"/>
        <dbReference type="ChEBI" id="CHEBI:61314"/>
        <dbReference type="EC" id="3.6.1.66"/>
    </reaction>
</comment>
<evidence type="ECO:0000256" key="6">
    <source>
        <dbReference type="ARBA" id="ARBA00022842"/>
    </source>
</evidence>
<dbReference type="RefSeq" id="WP_076349209.1">
    <property type="nucleotide sequence ID" value="NZ_CP019082.1"/>
</dbReference>
<keyword evidence="3 10" id="KW-0479">Metal-binding</keyword>
<gene>
    <name evidence="12" type="ORF">BSF38_04378</name>
</gene>
<dbReference type="GO" id="GO:0009117">
    <property type="term" value="P:nucleotide metabolic process"/>
    <property type="evidence" value="ECO:0007669"/>
    <property type="project" value="UniProtKB-KW"/>
</dbReference>
<evidence type="ECO:0000256" key="4">
    <source>
        <dbReference type="ARBA" id="ARBA00022741"/>
    </source>
</evidence>
<dbReference type="GO" id="GO:0009146">
    <property type="term" value="P:purine nucleoside triphosphate catabolic process"/>
    <property type="evidence" value="ECO:0007669"/>
    <property type="project" value="UniProtKB-UniRule"/>
</dbReference>
<feature type="binding site" evidence="10">
    <location>
        <begin position="175"/>
        <end position="178"/>
    </location>
    <ligand>
        <name>substrate</name>
    </ligand>
</feature>
<dbReference type="GO" id="GO:0000166">
    <property type="term" value="F:nucleotide binding"/>
    <property type="evidence" value="ECO:0007669"/>
    <property type="project" value="UniProtKB-KW"/>
</dbReference>
<evidence type="ECO:0000256" key="1">
    <source>
        <dbReference type="ARBA" id="ARBA00008023"/>
    </source>
</evidence>
<dbReference type="InterPro" id="IPR029001">
    <property type="entry name" value="ITPase-like_fam"/>
</dbReference>
<comment type="caution">
    <text evidence="10">Lacks conserved residue(s) required for the propagation of feature annotation.</text>
</comment>
<dbReference type="GO" id="GO:0017111">
    <property type="term" value="F:ribonucleoside triphosphate phosphatase activity"/>
    <property type="evidence" value="ECO:0007669"/>
    <property type="project" value="InterPro"/>
</dbReference>
<evidence type="ECO:0000256" key="9">
    <source>
        <dbReference type="ARBA" id="ARBA00052017"/>
    </source>
</evidence>
<comment type="catalytic activity">
    <reaction evidence="10">
        <text>ITP + H2O = IMP + diphosphate + H(+)</text>
        <dbReference type="Rhea" id="RHEA:29399"/>
        <dbReference type="ChEBI" id="CHEBI:15377"/>
        <dbReference type="ChEBI" id="CHEBI:15378"/>
        <dbReference type="ChEBI" id="CHEBI:33019"/>
        <dbReference type="ChEBI" id="CHEBI:58053"/>
        <dbReference type="ChEBI" id="CHEBI:61402"/>
        <dbReference type="EC" id="3.6.1.66"/>
    </reaction>
</comment>
<dbReference type="GO" id="GO:0036222">
    <property type="term" value="F:XTP diphosphatase activity"/>
    <property type="evidence" value="ECO:0007669"/>
    <property type="project" value="UniProtKB-UniRule"/>
</dbReference>
<evidence type="ECO:0000313" key="13">
    <source>
        <dbReference type="Proteomes" id="UP000186309"/>
    </source>
</evidence>
<evidence type="ECO:0000256" key="5">
    <source>
        <dbReference type="ARBA" id="ARBA00022801"/>
    </source>
</evidence>
<dbReference type="GO" id="GO:0035870">
    <property type="term" value="F:dITP diphosphatase activity"/>
    <property type="evidence" value="ECO:0007669"/>
    <property type="project" value="UniProtKB-UniRule"/>
</dbReference>
<evidence type="ECO:0000256" key="8">
    <source>
        <dbReference type="ARBA" id="ARBA00051875"/>
    </source>
</evidence>
<dbReference type="SUPFAM" id="SSF52972">
    <property type="entry name" value="ITPase-like"/>
    <property type="match status" value="1"/>
</dbReference>
<keyword evidence="4 10" id="KW-0547">Nucleotide-binding</keyword>
<feature type="binding site" evidence="10">
    <location>
        <begin position="203"/>
        <end position="204"/>
    </location>
    <ligand>
        <name>substrate</name>
    </ligand>
</feature>
<reference evidence="13" key="1">
    <citation type="submission" date="2016-12" db="EMBL/GenBank/DDBJ databases">
        <title>Comparative genomics of four Isosphaeraceae planctomycetes: a common pool of plasmids and glycoside hydrolase genes.</title>
        <authorList>
            <person name="Ivanova A."/>
        </authorList>
    </citation>
    <scope>NUCLEOTIDE SEQUENCE [LARGE SCALE GENOMIC DNA]</scope>
    <source>
        <strain evidence="13">PX4</strain>
    </source>
</reference>
<sequence>MSAPTASSPASAPLIRLVLGSRNRKKCGEMADLIAPPWERRPWMDRIEIGSLDAYPDLPEVVEDAPDFAGNARKKASETALATGKWVLADDSGLTVDALDGAPGVYSARYAGEPCDDMANCRKLLEALAATADAQRGAAFRCALAVSDPEGNIRLEADGQCRGRIIRELRGEGGFGYDPMFLIPEYHKTFGELSPLVKHQLSHRSRAFAHLRPRLEKLIAELASG</sequence>
<feature type="binding site" evidence="10">
    <location>
        <position position="91"/>
    </location>
    <ligand>
        <name>Mg(2+)</name>
        <dbReference type="ChEBI" id="CHEBI:18420"/>
    </ligand>
</feature>
<dbReference type="InterPro" id="IPR002637">
    <property type="entry name" value="RdgB/HAM1"/>
</dbReference>
<dbReference type="GO" id="GO:0036220">
    <property type="term" value="F:ITP diphosphatase activity"/>
    <property type="evidence" value="ECO:0007669"/>
    <property type="project" value="UniProtKB-UniRule"/>
</dbReference>
<dbReference type="Gene3D" id="3.90.950.10">
    <property type="match status" value="1"/>
</dbReference>
<organism evidence="12 13">
    <name type="scientific">Paludisphaera borealis</name>
    <dbReference type="NCBI Taxonomy" id="1387353"/>
    <lineage>
        <taxon>Bacteria</taxon>
        <taxon>Pseudomonadati</taxon>
        <taxon>Planctomycetota</taxon>
        <taxon>Planctomycetia</taxon>
        <taxon>Isosphaerales</taxon>
        <taxon>Isosphaeraceae</taxon>
        <taxon>Paludisphaera</taxon>
    </lineage>
</organism>
<keyword evidence="7 10" id="KW-0546">Nucleotide metabolism</keyword>
<evidence type="ECO:0000256" key="10">
    <source>
        <dbReference type="HAMAP-Rule" id="MF_01405"/>
    </source>
</evidence>
<feature type="binding site" evidence="10">
    <location>
        <position position="198"/>
    </location>
    <ligand>
        <name>substrate</name>
    </ligand>
</feature>
<feature type="binding site" evidence="10">
    <location>
        <begin position="21"/>
        <end position="26"/>
    </location>
    <ligand>
        <name>substrate</name>
    </ligand>
</feature>
<dbReference type="Pfam" id="PF01725">
    <property type="entry name" value="Ham1p_like"/>
    <property type="match status" value="1"/>
</dbReference>
<dbReference type="KEGG" id="pbor:BSF38_04378"/>
<feature type="binding site" evidence="10">
    <location>
        <position position="92"/>
    </location>
    <ligand>
        <name>substrate</name>
    </ligand>
</feature>
<dbReference type="HAMAP" id="MF_01405">
    <property type="entry name" value="Non_canon_purine_NTPase"/>
    <property type="match status" value="1"/>
</dbReference>
<dbReference type="EC" id="3.6.1.66" evidence="10"/>
<dbReference type="Proteomes" id="UP000186309">
    <property type="component" value="Chromosome"/>
</dbReference>
<evidence type="ECO:0000313" key="12">
    <source>
        <dbReference type="EMBL" id="APW62824.1"/>
    </source>
</evidence>
<evidence type="ECO:0000256" key="2">
    <source>
        <dbReference type="ARBA" id="ARBA00011738"/>
    </source>
</evidence>
<protein>
    <recommendedName>
        <fullName evidence="10">dITP/XTP pyrophosphatase</fullName>
        <ecNumber evidence="10">3.6.1.66</ecNumber>
    </recommendedName>
    <alternativeName>
        <fullName evidence="10">Non-canonical purine NTP pyrophosphatase</fullName>
    </alternativeName>
    <alternativeName>
        <fullName evidence="10">Non-standard purine NTP pyrophosphatase</fullName>
    </alternativeName>
    <alternativeName>
        <fullName evidence="10">Nucleoside-triphosphate diphosphatase</fullName>
    </alternativeName>
    <alternativeName>
        <fullName evidence="10">Nucleoside-triphosphate pyrophosphatase</fullName>
        <shortName evidence="10">NTPase</shortName>
    </alternativeName>
</protein>
<keyword evidence="5 10" id="KW-0378">Hydrolase</keyword>
<comment type="similarity">
    <text evidence="1 10 11">Belongs to the HAM1 NTPase family.</text>
</comment>
<dbReference type="EMBL" id="CP019082">
    <property type="protein sequence ID" value="APW62824.1"/>
    <property type="molecule type" value="Genomic_DNA"/>
</dbReference>
<dbReference type="FunFam" id="3.90.950.10:FF:000001">
    <property type="entry name" value="dITP/XTP pyrophosphatase"/>
    <property type="match status" value="1"/>
</dbReference>
<accession>A0A1U7CV47</accession>
<keyword evidence="13" id="KW-1185">Reference proteome</keyword>
<comment type="subunit">
    <text evidence="2 10">Homodimer.</text>
</comment>
<dbReference type="AlphaFoldDB" id="A0A1U7CV47"/>
<dbReference type="PANTHER" id="PTHR11067">
    <property type="entry name" value="INOSINE TRIPHOSPHATE PYROPHOSPHATASE/HAM1 PROTEIN"/>
    <property type="match status" value="1"/>
</dbReference>
<feature type="active site" description="Proton acceptor" evidence="10">
    <location>
        <position position="91"/>
    </location>
</feature>
<comment type="cofactor">
    <cofactor evidence="10">
        <name>Mg(2+)</name>
        <dbReference type="ChEBI" id="CHEBI:18420"/>
    </cofactor>
    <text evidence="10">Binds 1 Mg(2+) ion per subunit.</text>
</comment>
<dbReference type="GO" id="GO:0005829">
    <property type="term" value="C:cytosol"/>
    <property type="evidence" value="ECO:0007669"/>
    <property type="project" value="TreeGrafter"/>
</dbReference>
<comment type="function">
    <text evidence="10">Pyrophosphatase that catalyzes the hydrolysis of nucleoside triphosphates to their monophosphate derivatives, with a high preference for the non-canonical purine nucleotides XTP (xanthosine triphosphate), dITP (deoxyinosine triphosphate) and ITP. Seems to function as a house-cleaning enzyme that removes non-canonical purine nucleotides from the nucleotide pool, thus preventing their incorporation into DNA/RNA and avoiding chromosomal lesions.</text>
</comment>
<evidence type="ECO:0000256" key="3">
    <source>
        <dbReference type="ARBA" id="ARBA00022723"/>
    </source>
</evidence>
<keyword evidence="6 10" id="KW-0460">Magnesium</keyword>
<dbReference type="InterPro" id="IPR020922">
    <property type="entry name" value="dITP/XTP_pyrophosphatase"/>
</dbReference>
<dbReference type="NCBIfam" id="TIGR00042">
    <property type="entry name" value="RdgB/HAM1 family non-canonical purine NTP pyrophosphatase"/>
    <property type="match status" value="1"/>
</dbReference>
<dbReference type="CDD" id="cd00515">
    <property type="entry name" value="HAM1"/>
    <property type="match status" value="1"/>
</dbReference>
<comment type="catalytic activity">
    <reaction evidence="8 10">
        <text>dITP + H2O = dIMP + diphosphate + H(+)</text>
        <dbReference type="Rhea" id="RHEA:28342"/>
        <dbReference type="ChEBI" id="CHEBI:15377"/>
        <dbReference type="ChEBI" id="CHEBI:15378"/>
        <dbReference type="ChEBI" id="CHEBI:33019"/>
        <dbReference type="ChEBI" id="CHEBI:61194"/>
        <dbReference type="ChEBI" id="CHEBI:61382"/>
        <dbReference type="EC" id="3.6.1.66"/>
    </reaction>
</comment>
<proteinExistence type="inferred from homology"/>
<evidence type="ECO:0000256" key="7">
    <source>
        <dbReference type="ARBA" id="ARBA00023080"/>
    </source>
</evidence>
<dbReference type="OrthoDB" id="9807456at2"/>
<name>A0A1U7CV47_9BACT</name>
<dbReference type="STRING" id="1387353.BSF38_04378"/>
<dbReference type="GO" id="GO:0046872">
    <property type="term" value="F:metal ion binding"/>
    <property type="evidence" value="ECO:0007669"/>
    <property type="project" value="UniProtKB-KW"/>
</dbReference>